<dbReference type="PANTHER" id="PTHR38033">
    <property type="entry name" value="MEMBRANE PROTEIN-RELATED"/>
    <property type="match status" value="1"/>
</dbReference>
<feature type="domain" description="Type IV / VI secretion system DotU" evidence="2">
    <location>
        <begin position="19"/>
        <end position="221"/>
    </location>
</feature>
<reference evidence="4" key="1">
    <citation type="submission" date="2011-01" db="EMBL/GenBank/DDBJ databases">
        <title>Complete sequence of plasmid1 of Acidobacterium sp. MP5ACTX9.</title>
        <authorList>
            <consortium name="US DOE Joint Genome Institute"/>
            <person name="Lucas S."/>
            <person name="Copeland A."/>
            <person name="Lapidus A."/>
            <person name="Cheng J.-F."/>
            <person name="Goodwin L."/>
            <person name="Pitluck S."/>
            <person name="Teshima H."/>
            <person name="Detter J.C."/>
            <person name="Han C."/>
            <person name="Tapia R."/>
            <person name="Land M."/>
            <person name="Hauser L."/>
            <person name="Kyrpides N."/>
            <person name="Ivanova N."/>
            <person name="Ovchinnikova G."/>
            <person name="Pagani I."/>
            <person name="Rawat S.R."/>
            <person name="Mannisto M."/>
            <person name="Haggblom M.M."/>
            <person name="Woyke T."/>
        </authorList>
    </citation>
    <scope>NUCLEOTIDE SEQUENCE [LARGE SCALE GENOMIC DNA]</scope>
    <source>
        <strain evidence="4">MP5ACTX9</strain>
        <plasmid evidence="4">Plasmid pACIX901</plasmid>
    </source>
</reference>
<dbReference type="OrthoDB" id="345640at2"/>
<evidence type="ECO:0000259" key="2">
    <source>
        <dbReference type="Pfam" id="PF09850"/>
    </source>
</evidence>
<gene>
    <name evidence="3" type="ordered locus">AciX9_4010</name>
</gene>
<evidence type="ECO:0000313" key="4">
    <source>
        <dbReference type="Proteomes" id="UP000000343"/>
    </source>
</evidence>
<dbReference type="HOGENOM" id="CLU_071818_3_0_0"/>
<proteinExistence type="predicted"/>
<keyword evidence="1" id="KW-0812">Transmembrane</keyword>
<dbReference type="InterPro" id="IPR017732">
    <property type="entry name" value="T4/T6SS_DotU"/>
</dbReference>
<dbReference type="AlphaFoldDB" id="E8X5S2"/>
<evidence type="ECO:0000256" key="1">
    <source>
        <dbReference type="SAM" id="Phobius"/>
    </source>
</evidence>
<keyword evidence="4" id="KW-1185">Reference proteome</keyword>
<dbReference type="EMBL" id="CP002481">
    <property type="protein sequence ID" value="ADW70806.1"/>
    <property type="molecule type" value="Genomic_DNA"/>
</dbReference>
<dbReference type="Pfam" id="PF09850">
    <property type="entry name" value="DotU"/>
    <property type="match status" value="1"/>
</dbReference>
<accession>E8X5S2</accession>
<sequence length="244" mass="26566">MSTAATIPQAPPAARTNSLALSFQDVITVVLRMRYGAQRIPDAAAFRVSIRKMIAASVQEVRSLGYSDATSHMALYAIIGFLDESVLNSQDPVFADWSRRPLQEEMFGGHFAGETFFRQVADLLNAPESTEVADTLELHAICLLLGYRGKYAFGEGGEISGILSRIRDKIIRIRGPLALARLSAVPEVKIVAKRDKWLTSLYLAAACLIVLTIVLFAVYTLTLGSGLGSIRSAALFTPFTRLSL</sequence>
<keyword evidence="1" id="KW-1133">Transmembrane helix</keyword>
<evidence type="ECO:0000313" key="3">
    <source>
        <dbReference type="EMBL" id="ADW70806.1"/>
    </source>
</evidence>
<organism evidence="4">
    <name type="scientific">Granulicella tundricola (strain ATCC BAA-1859 / DSM 23138 / MP5ACTX9)</name>
    <dbReference type="NCBI Taxonomy" id="1198114"/>
    <lineage>
        <taxon>Bacteria</taxon>
        <taxon>Pseudomonadati</taxon>
        <taxon>Acidobacteriota</taxon>
        <taxon>Terriglobia</taxon>
        <taxon>Terriglobales</taxon>
        <taxon>Acidobacteriaceae</taxon>
        <taxon>Granulicella</taxon>
    </lineage>
</organism>
<dbReference type="InterPro" id="IPR038522">
    <property type="entry name" value="T4/T6SS_DotU_sf"/>
</dbReference>
<dbReference type="Gene3D" id="1.25.40.590">
    <property type="entry name" value="Type IV / VI secretion system, DotU"/>
    <property type="match status" value="1"/>
</dbReference>
<feature type="transmembrane region" description="Helical" evidence="1">
    <location>
        <begin position="201"/>
        <end position="221"/>
    </location>
</feature>
<protein>
    <submittedName>
        <fullName evidence="3">Type IV / VI secretion system protein, DotU family</fullName>
    </submittedName>
</protein>
<name>E8X5S2_GRATM</name>
<dbReference type="PANTHER" id="PTHR38033:SF1">
    <property type="entry name" value="DOTU FAMILY TYPE IV_VI SECRETION SYSTEM PROTEIN"/>
    <property type="match status" value="1"/>
</dbReference>
<dbReference type="RefSeq" id="WP_013572718.1">
    <property type="nucleotide sequence ID" value="NC_015057.1"/>
</dbReference>
<geneLocation type="plasmid" evidence="3 4">
    <name>pACIX901</name>
</geneLocation>
<keyword evidence="1" id="KW-0472">Membrane</keyword>
<dbReference type="NCBIfam" id="TIGR03349">
    <property type="entry name" value="IV_VI_DotU"/>
    <property type="match status" value="1"/>
</dbReference>
<dbReference type="KEGG" id="acm:AciX9_4010"/>
<keyword evidence="3" id="KW-0614">Plasmid</keyword>
<dbReference type="Proteomes" id="UP000000343">
    <property type="component" value="Plasmid pACIX901"/>
</dbReference>